<dbReference type="EMBL" id="LAVV01013149">
    <property type="protein sequence ID" value="KNZ45937.1"/>
    <property type="molecule type" value="Genomic_DNA"/>
</dbReference>
<sequence>MKVSVVGMVFHAFAKKKQCSFHLMKEKPKFWYLQASLFLFLNISTKFCWRWCVLGVVDDRCMTDGKVQIAQPSPVRNLVAPQKHVFSLTAVYRATSQCATSKDCVTWWFSEGRSRENTRGLHPIRTRKPETGLKQRPERPFHELHSLWHLDLPSIPPPAHSRTVLERESKIFSIQIFKVNKCLTPMWLDAIDVLNTHKQKKPVFQQLLQRAFNQDMMSHCSQFQGDEKMQPSSTVAFLTPAQHLLNPHSTMSNLLFLGQSIIPLHCPTPSSLPKFQQPAFLQRGTHQLHVWCSPRCQLFGDLDQLESEFIGPLLEINFIDEQIFFQSLQPTCLTTLKHHQIQPLAVSVALACKCYHFNFLNNLLVTSATLV</sequence>
<proteinExistence type="predicted"/>
<comment type="caution">
    <text evidence="1">The sequence shown here is derived from an EMBL/GenBank/DDBJ whole genome shotgun (WGS) entry which is preliminary data.</text>
</comment>
<dbReference type="VEuPathDB" id="FungiDB:VP01_768g1"/>
<gene>
    <name evidence="1" type="ORF">VP01_768g1</name>
</gene>
<organism evidence="1 2">
    <name type="scientific">Puccinia sorghi</name>
    <dbReference type="NCBI Taxonomy" id="27349"/>
    <lineage>
        <taxon>Eukaryota</taxon>
        <taxon>Fungi</taxon>
        <taxon>Dikarya</taxon>
        <taxon>Basidiomycota</taxon>
        <taxon>Pucciniomycotina</taxon>
        <taxon>Pucciniomycetes</taxon>
        <taxon>Pucciniales</taxon>
        <taxon>Pucciniaceae</taxon>
        <taxon>Puccinia</taxon>
    </lineage>
</organism>
<accession>A0A0L6UCH2</accession>
<evidence type="ECO:0000313" key="1">
    <source>
        <dbReference type="EMBL" id="KNZ45937.1"/>
    </source>
</evidence>
<dbReference type="Proteomes" id="UP000037035">
    <property type="component" value="Unassembled WGS sequence"/>
</dbReference>
<dbReference type="STRING" id="27349.A0A0L6UCH2"/>
<evidence type="ECO:0000313" key="2">
    <source>
        <dbReference type="Proteomes" id="UP000037035"/>
    </source>
</evidence>
<dbReference type="AlphaFoldDB" id="A0A0L6UCH2"/>
<name>A0A0L6UCH2_9BASI</name>
<keyword evidence="2" id="KW-1185">Reference proteome</keyword>
<protein>
    <submittedName>
        <fullName evidence="1">Uncharacterized protein</fullName>
    </submittedName>
</protein>
<reference evidence="1 2" key="1">
    <citation type="submission" date="2015-08" db="EMBL/GenBank/DDBJ databases">
        <title>Next Generation Sequencing and Analysis of the Genome of Puccinia sorghi L Schw, the Causal Agent of Maize Common Rust.</title>
        <authorList>
            <person name="Rochi L."/>
            <person name="Burguener G."/>
            <person name="Darino M."/>
            <person name="Turjanski A."/>
            <person name="Kreff E."/>
            <person name="Dieguez M.J."/>
            <person name="Sacco F."/>
        </authorList>
    </citation>
    <scope>NUCLEOTIDE SEQUENCE [LARGE SCALE GENOMIC DNA]</scope>
    <source>
        <strain evidence="1 2">RO10H11247</strain>
    </source>
</reference>